<comment type="similarity">
    <text evidence="1">Belongs to the annexin family.</text>
</comment>
<dbReference type="GO" id="GO:0001786">
    <property type="term" value="F:phosphatidylserine binding"/>
    <property type="evidence" value="ECO:0007669"/>
    <property type="project" value="TreeGrafter"/>
</dbReference>
<accession>A0A1I7VR40</accession>
<dbReference type="AlphaFoldDB" id="A0A1I7VR40"/>
<evidence type="ECO:0000313" key="5">
    <source>
        <dbReference type="Proteomes" id="UP000095285"/>
    </source>
</evidence>
<proteinExistence type="inferred from homology"/>
<keyword evidence="5" id="KW-1185">Reference proteome</keyword>
<dbReference type="InterPro" id="IPR001464">
    <property type="entry name" value="Annexin"/>
</dbReference>
<dbReference type="GO" id="GO:0005886">
    <property type="term" value="C:plasma membrane"/>
    <property type="evidence" value="ECO:0007669"/>
    <property type="project" value="TreeGrafter"/>
</dbReference>
<dbReference type="InterPro" id="IPR037104">
    <property type="entry name" value="Annexin_sf"/>
</dbReference>
<dbReference type="GO" id="GO:0012506">
    <property type="term" value="C:vesicle membrane"/>
    <property type="evidence" value="ECO:0007669"/>
    <property type="project" value="TreeGrafter"/>
</dbReference>
<dbReference type="GO" id="GO:0005737">
    <property type="term" value="C:cytoplasm"/>
    <property type="evidence" value="ECO:0007669"/>
    <property type="project" value="TreeGrafter"/>
</dbReference>
<evidence type="ECO:0000256" key="2">
    <source>
        <dbReference type="ARBA" id="ARBA00022737"/>
    </source>
</evidence>
<feature type="compositionally biased region" description="Low complexity" evidence="4">
    <location>
        <begin position="1"/>
        <end position="12"/>
    </location>
</feature>
<dbReference type="PANTHER" id="PTHR10502">
    <property type="entry name" value="ANNEXIN"/>
    <property type="match status" value="1"/>
</dbReference>
<dbReference type="STRING" id="7209.A0A1I7VR40"/>
<feature type="region of interest" description="Disordered" evidence="4">
    <location>
        <begin position="1"/>
        <end position="72"/>
    </location>
</feature>
<evidence type="ECO:0000256" key="1">
    <source>
        <dbReference type="ARBA" id="ARBA00007831"/>
    </source>
</evidence>
<feature type="compositionally biased region" description="Acidic residues" evidence="4">
    <location>
        <begin position="40"/>
        <end position="64"/>
    </location>
</feature>
<evidence type="ECO:0000256" key="4">
    <source>
        <dbReference type="SAM" id="MobiDB-lite"/>
    </source>
</evidence>
<reference evidence="5" key="1">
    <citation type="submission" date="2012-04" db="EMBL/GenBank/DDBJ databases">
        <title>The Genome Sequence of Loa loa.</title>
        <authorList>
            <consortium name="The Broad Institute Genome Sequencing Platform"/>
            <consortium name="Broad Institute Genome Sequencing Center for Infectious Disease"/>
            <person name="Nutman T.B."/>
            <person name="Fink D.L."/>
            <person name="Russ C."/>
            <person name="Young S."/>
            <person name="Zeng Q."/>
            <person name="Gargeya S."/>
            <person name="Alvarado L."/>
            <person name="Berlin A."/>
            <person name="Chapman S.B."/>
            <person name="Chen Z."/>
            <person name="Freedman E."/>
            <person name="Gellesch M."/>
            <person name="Goldberg J."/>
            <person name="Griggs A."/>
            <person name="Gujja S."/>
            <person name="Heilman E.R."/>
            <person name="Heiman D."/>
            <person name="Howarth C."/>
            <person name="Mehta T."/>
            <person name="Neiman D."/>
            <person name="Pearson M."/>
            <person name="Roberts A."/>
            <person name="Saif S."/>
            <person name="Shea T."/>
            <person name="Shenoy N."/>
            <person name="Sisk P."/>
            <person name="Stolte C."/>
            <person name="Sykes S."/>
            <person name="White J."/>
            <person name="Yandava C."/>
            <person name="Haas B."/>
            <person name="Henn M.R."/>
            <person name="Nusbaum C."/>
            <person name="Birren B."/>
        </authorList>
    </citation>
    <scope>NUCLEOTIDE SEQUENCE [LARGE SCALE GENOMIC DNA]</scope>
</reference>
<dbReference type="SUPFAM" id="SSF47874">
    <property type="entry name" value="Annexin"/>
    <property type="match status" value="1"/>
</dbReference>
<name>A0A1I7VR40_LOALO</name>
<dbReference type="PRINTS" id="PR00196">
    <property type="entry name" value="ANNEXIN"/>
</dbReference>
<protein>
    <submittedName>
        <fullName evidence="6">Annexin</fullName>
    </submittedName>
</protein>
<dbReference type="FunFam" id="1.10.220.10:FF:000001">
    <property type="entry name" value="Annexin"/>
    <property type="match status" value="1"/>
</dbReference>
<dbReference type="Gene3D" id="1.10.220.10">
    <property type="entry name" value="Annexin"/>
    <property type="match status" value="3"/>
</dbReference>
<dbReference type="GO" id="GO:0005544">
    <property type="term" value="F:calcium-dependent phospholipid binding"/>
    <property type="evidence" value="ECO:0007669"/>
    <property type="project" value="InterPro"/>
</dbReference>
<keyword evidence="2" id="KW-0677">Repeat</keyword>
<dbReference type="Pfam" id="PF00191">
    <property type="entry name" value="Annexin"/>
    <property type="match status" value="3"/>
</dbReference>
<dbReference type="WBParaSite" id="EN70_5322">
    <property type="protein sequence ID" value="EN70_5322"/>
    <property type="gene ID" value="EN70_5322"/>
</dbReference>
<dbReference type="PROSITE" id="PS51897">
    <property type="entry name" value="ANNEXIN_2"/>
    <property type="match status" value="1"/>
</dbReference>
<dbReference type="PANTHER" id="PTHR10502:SF243">
    <property type="entry name" value="ANNEXIN"/>
    <property type="match status" value="1"/>
</dbReference>
<evidence type="ECO:0000313" key="6">
    <source>
        <dbReference type="WBParaSite" id="EN70_5322"/>
    </source>
</evidence>
<reference evidence="6" key="2">
    <citation type="submission" date="2016-11" db="UniProtKB">
        <authorList>
            <consortium name="WormBaseParasite"/>
        </authorList>
    </citation>
    <scope>IDENTIFICATION</scope>
</reference>
<dbReference type="eggNOG" id="KOG0819">
    <property type="taxonomic scope" value="Eukaryota"/>
</dbReference>
<organism evidence="5 6">
    <name type="scientific">Loa loa</name>
    <name type="common">Eye worm</name>
    <name type="synonym">Filaria loa</name>
    <dbReference type="NCBI Taxonomy" id="7209"/>
    <lineage>
        <taxon>Eukaryota</taxon>
        <taxon>Metazoa</taxon>
        <taxon>Ecdysozoa</taxon>
        <taxon>Nematoda</taxon>
        <taxon>Chromadorea</taxon>
        <taxon>Rhabditida</taxon>
        <taxon>Spirurina</taxon>
        <taxon>Spiruromorpha</taxon>
        <taxon>Filarioidea</taxon>
        <taxon>Onchocercidae</taxon>
        <taxon>Loa</taxon>
    </lineage>
</organism>
<evidence type="ECO:0000256" key="3">
    <source>
        <dbReference type="ARBA" id="ARBA00023216"/>
    </source>
</evidence>
<dbReference type="Proteomes" id="UP000095285">
    <property type="component" value="Unassembled WGS sequence"/>
</dbReference>
<dbReference type="InterPro" id="IPR018502">
    <property type="entry name" value="Annexin_repeat"/>
</dbReference>
<keyword evidence="3" id="KW-0041">Annexin</keyword>
<sequence length="432" mass="49305">MHSSSSSSLSSLTDDESTDDSVKMAKFPVSKSIPNIPDDCNVEVSEEEIVEEEAEEEYDDDEMTNESVEQSKRSSLPLIYQMNVNKNKNIRGTVIGPSDENFHPVKASEKLRQALNGLGITSITFSSLELNYGKITSKRKKMLYVVDTNEKVIIEVTVGHNNFQRQRIMNTYEYLYSRVLMDDLKDELGGFFLDTISALFIPAHNHKLNRAIAVEIACTRTTTQMKAIKNAYQTAFSNTLEKDVVVKVEGMFGVMLRLLLCSSRDEEINETNTLIEEHANLIVKDSNGIEKISHNVELFEKLFIGHSWKHIAKVIDTIDAKLGGNGHFVETQITYNGNIPDDIKNMLLTIVKISRNTQWYFAERLHDALSSSKPDYRTIMRVIVSRSEIDLSNICHEYKQHYNHSLFPDIRKICRGEYYRLLTSILSEQQLL</sequence>
<dbReference type="SMART" id="SM00335">
    <property type="entry name" value="ANX"/>
    <property type="match status" value="3"/>
</dbReference>
<dbReference type="GO" id="GO:0005509">
    <property type="term" value="F:calcium ion binding"/>
    <property type="evidence" value="ECO:0007669"/>
    <property type="project" value="InterPro"/>
</dbReference>
<dbReference type="GO" id="GO:0005634">
    <property type="term" value="C:nucleus"/>
    <property type="evidence" value="ECO:0007669"/>
    <property type="project" value="TreeGrafter"/>
</dbReference>